<gene>
    <name evidence="7" type="ORF">STRCI_000660</name>
</gene>
<keyword evidence="6" id="KW-0175">Coiled coil</keyword>
<keyword evidence="5" id="KW-0443">Lipid metabolism</keyword>
<dbReference type="PANTHER" id="PTHR43667">
    <property type="entry name" value="CYCLOPROPANE-FATTY-ACYL-PHOSPHOLIPID SYNTHASE"/>
    <property type="match status" value="1"/>
</dbReference>
<keyword evidence="4" id="KW-0949">S-adenosyl-L-methionine</keyword>
<evidence type="ECO:0000256" key="2">
    <source>
        <dbReference type="ARBA" id="ARBA00022603"/>
    </source>
</evidence>
<keyword evidence="2 7" id="KW-0489">Methyltransferase</keyword>
<evidence type="ECO:0000256" key="5">
    <source>
        <dbReference type="ARBA" id="ARBA00023098"/>
    </source>
</evidence>
<proteinExistence type="inferred from homology"/>
<protein>
    <submittedName>
        <fullName evidence="7">Class I SAM-dependent methyltransferase</fullName>
        <ecNumber evidence="7">2.1.1.-</ecNumber>
    </submittedName>
</protein>
<keyword evidence="8" id="KW-1185">Reference proteome</keyword>
<dbReference type="PANTHER" id="PTHR43667:SF1">
    <property type="entry name" value="CYCLOPROPANE-FATTY-ACYL-PHOSPHOLIPID SYNTHASE"/>
    <property type="match status" value="1"/>
</dbReference>
<evidence type="ECO:0000256" key="3">
    <source>
        <dbReference type="ARBA" id="ARBA00022679"/>
    </source>
</evidence>
<accession>A0ABY7K5G5</accession>
<evidence type="ECO:0000313" key="8">
    <source>
        <dbReference type="Proteomes" id="UP001164439"/>
    </source>
</evidence>
<dbReference type="GO" id="GO:0032259">
    <property type="term" value="P:methylation"/>
    <property type="evidence" value="ECO:0007669"/>
    <property type="project" value="UniProtKB-KW"/>
</dbReference>
<evidence type="ECO:0000256" key="6">
    <source>
        <dbReference type="SAM" id="Coils"/>
    </source>
</evidence>
<name>A0ABY7K5G5_9ACTN</name>
<dbReference type="GO" id="GO:0008168">
    <property type="term" value="F:methyltransferase activity"/>
    <property type="evidence" value="ECO:0007669"/>
    <property type="project" value="UniProtKB-KW"/>
</dbReference>
<dbReference type="SUPFAM" id="SSF53335">
    <property type="entry name" value="S-adenosyl-L-methionine-dependent methyltransferases"/>
    <property type="match status" value="1"/>
</dbReference>
<feature type="coiled-coil region" evidence="6">
    <location>
        <begin position="223"/>
        <end position="250"/>
    </location>
</feature>
<dbReference type="EMBL" id="CP114413">
    <property type="protein sequence ID" value="WAZ19599.1"/>
    <property type="molecule type" value="Genomic_DNA"/>
</dbReference>
<evidence type="ECO:0000256" key="1">
    <source>
        <dbReference type="ARBA" id="ARBA00010815"/>
    </source>
</evidence>
<evidence type="ECO:0000313" key="7">
    <source>
        <dbReference type="EMBL" id="WAZ19599.1"/>
    </source>
</evidence>
<dbReference type="CDD" id="cd02440">
    <property type="entry name" value="AdoMet_MTases"/>
    <property type="match status" value="1"/>
</dbReference>
<dbReference type="RefSeq" id="WP_269657289.1">
    <property type="nucleotide sequence ID" value="NZ_CP114413.1"/>
</dbReference>
<organism evidence="7 8">
    <name type="scientific">Streptomyces cinnabarinus</name>
    <dbReference type="NCBI Taxonomy" id="67287"/>
    <lineage>
        <taxon>Bacteria</taxon>
        <taxon>Bacillati</taxon>
        <taxon>Actinomycetota</taxon>
        <taxon>Actinomycetes</taxon>
        <taxon>Kitasatosporales</taxon>
        <taxon>Streptomycetaceae</taxon>
        <taxon>Streptomyces</taxon>
    </lineage>
</organism>
<sequence>MTSPSDTAELTEFFTRVLGGEWHLYSSHILGHATETENQQAKLDLIAEQLDLRPGARVLDVGCGWGGSLTYLATRYGVSGVGISLVPQQCAYANRRAERHGVPLEFRPSHWQDFEPDEPFDAVMTTGVVVHFPSLLDYFVRARQWLRPGGILLNEEMHLLSEDASASRASRALAALDDVRKKGREAGGRLVVDEEGNYVTLDRETELLREAGFEGERVVPLSMADYQKTVEGWVDNCERLEAELTELTGRDVYRWYRLYFRLFRRLIDDRTMRLDVVTARVPHDGP</sequence>
<dbReference type="InterPro" id="IPR050723">
    <property type="entry name" value="CFA/CMAS"/>
</dbReference>
<keyword evidence="3 7" id="KW-0808">Transferase</keyword>
<dbReference type="Gene3D" id="3.40.50.150">
    <property type="entry name" value="Vaccinia Virus protein VP39"/>
    <property type="match status" value="1"/>
</dbReference>
<reference evidence="7" key="1">
    <citation type="submission" date="2022-12" db="EMBL/GenBank/DDBJ databases">
        <authorList>
            <person name="Ruckert C."/>
            <person name="Busche T."/>
            <person name="Kalinowski J."/>
            <person name="Wittmann C."/>
        </authorList>
    </citation>
    <scope>NUCLEOTIDE SEQUENCE</scope>
    <source>
        <strain evidence="7">DSM 40467</strain>
    </source>
</reference>
<comment type="similarity">
    <text evidence="1">Belongs to the CFA/CMAS family.</text>
</comment>
<dbReference type="Pfam" id="PF02353">
    <property type="entry name" value="CMAS"/>
    <property type="match status" value="1"/>
</dbReference>
<evidence type="ECO:0000256" key="4">
    <source>
        <dbReference type="ARBA" id="ARBA00022691"/>
    </source>
</evidence>
<dbReference type="InterPro" id="IPR029063">
    <property type="entry name" value="SAM-dependent_MTases_sf"/>
</dbReference>
<dbReference type="Proteomes" id="UP001164439">
    <property type="component" value="Chromosome"/>
</dbReference>
<dbReference type="EC" id="2.1.1.-" evidence="7"/>